<evidence type="ECO:0000313" key="2">
    <source>
        <dbReference type="Proteomes" id="UP000008068"/>
    </source>
</evidence>
<protein>
    <submittedName>
        <fullName evidence="1">Uncharacterized protein</fullName>
    </submittedName>
</protein>
<name>G0P1X1_CAEBE</name>
<reference evidence="2" key="1">
    <citation type="submission" date="2011-07" db="EMBL/GenBank/DDBJ databases">
        <authorList>
            <consortium name="Caenorhabditis brenneri Sequencing and Analysis Consortium"/>
            <person name="Wilson R.K."/>
        </authorList>
    </citation>
    <scope>NUCLEOTIDE SEQUENCE [LARGE SCALE GENOMIC DNA]</scope>
    <source>
        <strain evidence="2">PB2801</strain>
    </source>
</reference>
<gene>
    <name evidence="1" type="ORF">CAEBREN_04466</name>
</gene>
<dbReference type="EMBL" id="GL380020">
    <property type="protein sequence ID" value="EGT42867.1"/>
    <property type="molecule type" value="Genomic_DNA"/>
</dbReference>
<keyword evidence="2" id="KW-1185">Reference proteome</keyword>
<dbReference type="InParanoid" id="G0P1X1"/>
<sequence length="10" mass="1201">MRGNYYGLDI</sequence>
<accession>G0P1X1</accession>
<dbReference type="Proteomes" id="UP000008068">
    <property type="component" value="Unassembled WGS sequence"/>
</dbReference>
<proteinExistence type="predicted"/>
<evidence type="ECO:0000313" key="1">
    <source>
        <dbReference type="EMBL" id="EGT42867.1"/>
    </source>
</evidence>
<organism evidence="2">
    <name type="scientific">Caenorhabditis brenneri</name>
    <name type="common">Nematode worm</name>
    <dbReference type="NCBI Taxonomy" id="135651"/>
    <lineage>
        <taxon>Eukaryota</taxon>
        <taxon>Metazoa</taxon>
        <taxon>Ecdysozoa</taxon>
        <taxon>Nematoda</taxon>
        <taxon>Chromadorea</taxon>
        <taxon>Rhabditida</taxon>
        <taxon>Rhabditina</taxon>
        <taxon>Rhabditomorpha</taxon>
        <taxon>Rhabditoidea</taxon>
        <taxon>Rhabditidae</taxon>
        <taxon>Peloderinae</taxon>
        <taxon>Caenorhabditis</taxon>
    </lineage>
</organism>